<comment type="caution">
    <text evidence="1">The sequence shown here is derived from an EMBL/GenBank/DDBJ whole genome shotgun (WGS) entry which is preliminary data.</text>
</comment>
<evidence type="ECO:0000313" key="2">
    <source>
        <dbReference type="Proteomes" id="UP000073492"/>
    </source>
</evidence>
<name>A0A139GUW4_9PEZI</name>
<protein>
    <submittedName>
        <fullName evidence="1">Uncharacterized protein</fullName>
    </submittedName>
</protein>
<sequence length="77" mass="8501">MSSPKQSGAYLMSAVSSENRPVELTMIKQEVLTSGTISKPNAKLHTPTILRHDSAVFDLQRQEDTVGKWLEASPNVF</sequence>
<reference evidence="1 2" key="1">
    <citation type="submission" date="2015-07" db="EMBL/GenBank/DDBJ databases">
        <title>Comparative genomics of the Sigatoka disease complex on banana suggests a link between parallel evolutionary changes in Pseudocercospora fijiensis and Pseudocercospora eumusae and increased virulence on the banana host.</title>
        <authorList>
            <person name="Chang T.-C."/>
            <person name="Salvucci A."/>
            <person name="Crous P.W."/>
            <person name="Stergiopoulos I."/>
        </authorList>
    </citation>
    <scope>NUCLEOTIDE SEQUENCE [LARGE SCALE GENOMIC DNA]</scope>
    <source>
        <strain evidence="1 2">CBS 116634</strain>
    </source>
</reference>
<gene>
    <name evidence="1" type="ORF">AC579_2074</name>
</gene>
<dbReference type="AlphaFoldDB" id="A0A139GUW4"/>
<dbReference type="OrthoDB" id="10484719at2759"/>
<evidence type="ECO:0000313" key="1">
    <source>
        <dbReference type="EMBL" id="KXS93976.1"/>
    </source>
</evidence>
<organism evidence="1 2">
    <name type="scientific">Pseudocercospora musae</name>
    <dbReference type="NCBI Taxonomy" id="113226"/>
    <lineage>
        <taxon>Eukaryota</taxon>
        <taxon>Fungi</taxon>
        <taxon>Dikarya</taxon>
        <taxon>Ascomycota</taxon>
        <taxon>Pezizomycotina</taxon>
        <taxon>Dothideomycetes</taxon>
        <taxon>Dothideomycetidae</taxon>
        <taxon>Mycosphaerellales</taxon>
        <taxon>Mycosphaerellaceae</taxon>
        <taxon>Pseudocercospora</taxon>
    </lineage>
</organism>
<keyword evidence="2" id="KW-1185">Reference proteome</keyword>
<proteinExistence type="predicted"/>
<dbReference type="Proteomes" id="UP000073492">
    <property type="component" value="Unassembled WGS sequence"/>
</dbReference>
<accession>A0A139GUW4</accession>
<dbReference type="EMBL" id="LFZO01001052">
    <property type="protein sequence ID" value="KXS93976.1"/>
    <property type="molecule type" value="Genomic_DNA"/>
</dbReference>